<evidence type="ECO:0000313" key="2">
    <source>
        <dbReference type="EMBL" id="GER59718.1"/>
    </source>
</evidence>
<keyword evidence="3" id="KW-1185">Reference proteome</keyword>
<dbReference type="GO" id="GO:0008237">
    <property type="term" value="F:metallopeptidase activity"/>
    <property type="evidence" value="ECO:0007669"/>
    <property type="project" value="InterPro"/>
</dbReference>
<evidence type="ECO:0000256" key="1">
    <source>
        <dbReference type="SAM" id="SignalP"/>
    </source>
</evidence>
<dbReference type="EMBL" id="BKCG01000004">
    <property type="protein sequence ID" value="GER59718.1"/>
    <property type="molecule type" value="Genomic_DNA"/>
</dbReference>
<organism evidence="2 3">
    <name type="scientific">Patiriisocius marinus</name>
    <dbReference type="NCBI Taxonomy" id="1397112"/>
    <lineage>
        <taxon>Bacteria</taxon>
        <taxon>Pseudomonadati</taxon>
        <taxon>Bacteroidota</taxon>
        <taxon>Flavobacteriia</taxon>
        <taxon>Flavobacteriales</taxon>
        <taxon>Flavobacteriaceae</taxon>
        <taxon>Patiriisocius</taxon>
    </lineage>
</organism>
<keyword evidence="1" id="KW-0732">Signal</keyword>
<dbReference type="Proteomes" id="UP000326509">
    <property type="component" value="Unassembled WGS sequence"/>
</dbReference>
<gene>
    <name evidence="2" type="ORF">ULMA_18260</name>
</gene>
<sequence>MKNYVIYIAFALACFISNAQEIFICAEEELIDYSNSNLSSAPNWSGSIDPAFLATFEPVVFNVVFWKITDEHGEIGFNWATDIQEEDVLESIAAMNIEYNKFNMFFKYKGLNEIKSPPNLAIREFPNCNTAVAPDPHGYGVIDRCEIGEFYFFAENNGYNDPNAFNIYIPYGTRQFAGASRFNDTKFIIRADIASAGGMVHEMGHSFYLKHTFNNYNNASCERVTRDPNDINFNADTKGDQVVDTAAVPDFAKEYCYTNPLDINCIDDPKYMSHVYIDDNCEYIGNSVNFYDEFFEINPSDIQNYMAYTVASCRNQFTIGQGIRARETIRDDTFNNFAPAMTTISALYEPYKGTYYFAGPQLPNSEKPLFQPGFDYKFIECSGYYPQPAPYNENFSYNPLNTIETYDAYEQDYNILTHPNHSAIQILQVEEGLGHTNVQKCYNNFNLNPKGGTYTRFNDGVFNTNVTITEMDSLQVNNPNMINNLQPGLYNIEKEYDNGAKQQTVIIKEN</sequence>
<evidence type="ECO:0008006" key="4">
    <source>
        <dbReference type="Google" id="ProtNLM"/>
    </source>
</evidence>
<protein>
    <recommendedName>
        <fullName evidence="4">Peptidase M43 pregnancy-associated plasma-A domain-containing protein</fullName>
    </recommendedName>
</protein>
<accession>A0A5J4J150</accession>
<dbReference type="InterPro" id="IPR024079">
    <property type="entry name" value="MetalloPept_cat_dom_sf"/>
</dbReference>
<dbReference type="RefSeq" id="WP_151674174.1">
    <property type="nucleotide sequence ID" value="NZ_BKCG01000004.1"/>
</dbReference>
<dbReference type="OrthoDB" id="6278496at2"/>
<dbReference type="Gene3D" id="3.40.390.10">
    <property type="entry name" value="Collagenase (Catalytic Domain)"/>
    <property type="match status" value="1"/>
</dbReference>
<proteinExistence type="predicted"/>
<feature type="chain" id="PRO_5023927386" description="Peptidase M43 pregnancy-associated plasma-A domain-containing protein" evidence="1">
    <location>
        <begin position="20"/>
        <end position="510"/>
    </location>
</feature>
<evidence type="ECO:0000313" key="3">
    <source>
        <dbReference type="Proteomes" id="UP000326509"/>
    </source>
</evidence>
<comment type="caution">
    <text evidence="2">The sequence shown here is derived from an EMBL/GenBank/DDBJ whole genome shotgun (WGS) entry which is preliminary data.</text>
</comment>
<dbReference type="AlphaFoldDB" id="A0A5J4J150"/>
<name>A0A5J4J150_9FLAO</name>
<reference evidence="2 3" key="1">
    <citation type="submission" date="2019-08" db="EMBL/GenBank/DDBJ databases">
        <title>Draft genome sequence of Ulvibacter marinus type strain NBRC 109484.</title>
        <authorList>
            <person name="Kawano K."/>
            <person name="Ushijima N."/>
            <person name="Kihara M."/>
            <person name="Itoh H."/>
        </authorList>
    </citation>
    <scope>NUCLEOTIDE SEQUENCE [LARGE SCALE GENOMIC DNA]</scope>
    <source>
        <strain evidence="2 3">NBRC 109484</strain>
    </source>
</reference>
<feature type="signal peptide" evidence="1">
    <location>
        <begin position="1"/>
        <end position="19"/>
    </location>
</feature>